<feature type="transmembrane region" description="Helical" evidence="1">
    <location>
        <begin position="12"/>
        <end position="37"/>
    </location>
</feature>
<comment type="caution">
    <text evidence="3">The sequence shown here is derived from an EMBL/GenBank/DDBJ whole genome shotgun (WGS) entry which is preliminary data.</text>
</comment>
<dbReference type="InterPro" id="IPR003675">
    <property type="entry name" value="Rce1/LyrA-like_dom"/>
</dbReference>
<keyword evidence="1" id="KW-0812">Transmembrane</keyword>
<evidence type="ECO:0000313" key="4">
    <source>
        <dbReference type="Proteomes" id="UP000179264"/>
    </source>
</evidence>
<sequence>MKVTKEILKTPIAIIILSSILVFFSAWPAFFLVNYGVFTQEDFWFLFMVALGAFGIIFLMPVFIIKKIFNKQTSDFGLCLPQKLNQAIKLTAITILIFLPITFFLGSQSAFREYYALGQNTYYFLAFSIISSGLYYFSEEFLFRGFLFFGLWDKFKFHSFWIISLIFTLFHLGKPSLEVPLTFFLSLALCYLSFKTKSFIPAVIVHFSLALVLNLVVFFL</sequence>
<feature type="domain" description="CAAX prenyl protease 2/Lysostaphin resistance protein A-like" evidence="2">
    <location>
        <begin position="125"/>
        <end position="209"/>
    </location>
</feature>
<proteinExistence type="predicted"/>
<reference evidence="3 4" key="1">
    <citation type="journal article" date="2016" name="Nat. Commun.">
        <title>Thousands of microbial genomes shed light on interconnected biogeochemical processes in an aquifer system.</title>
        <authorList>
            <person name="Anantharaman K."/>
            <person name="Brown C.T."/>
            <person name="Hug L.A."/>
            <person name="Sharon I."/>
            <person name="Castelle C.J."/>
            <person name="Probst A.J."/>
            <person name="Thomas B.C."/>
            <person name="Singh A."/>
            <person name="Wilkins M.J."/>
            <person name="Karaoz U."/>
            <person name="Brodie E.L."/>
            <person name="Williams K.H."/>
            <person name="Hubbard S.S."/>
            <person name="Banfield J.F."/>
        </authorList>
    </citation>
    <scope>NUCLEOTIDE SEQUENCE [LARGE SCALE GENOMIC DNA]</scope>
</reference>
<name>A0A1G2T5L5_9BACT</name>
<dbReference type="AlphaFoldDB" id="A0A1G2T5L5"/>
<protein>
    <recommendedName>
        <fullName evidence="2">CAAX prenyl protease 2/Lysostaphin resistance protein A-like domain-containing protein</fullName>
    </recommendedName>
</protein>
<dbReference type="Proteomes" id="UP000179264">
    <property type="component" value="Unassembled WGS sequence"/>
</dbReference>
<feature type="transmembrane region" description="Helical" evidence="1">
    <location>
        <begin position="155"/>
        <end position="173"/>
    </location>
</feature>
<keyword evidence="1" id="KW-1133">Transmembrane helix</keyword>
<feature type="transmembrane region" description="Helical" evidence="1">
    <location>
        <begin position="43"/>
        <end position="65"/>
    </location>
</feature>
<organism evidence="3 4">
    <name type="scientific">Candidatus Zambryskibacteria bacterium RIFCSPHIGHO2_02_38_10.5</name>
    <dbReference type="NCBI Taxonomy" id="1802742"/>
    <lineage>
        <taxon>Bacteria</taxon>
        <taxon>Candidatus Zambryskiibacteriota</taxon>
    </lineage>
</organism>
<feature type="transmembrane region" description="Helical" evidence="1">
    <location>
        <begin position="122"/>
        <end position="143"/>
    </location>
</feature>
<evidence type="ECO:0000259" key="2">
    <source>
        <dbReference type="Pfam" id="PF02517"/>
    </source>
</evidence>
<gene>
    <name evidence="3" type="ORF">A2W58_01395</name>
</gene>
<keyword evidence="1" id="KW-0472">Membrane</keyword>
<feature type="transmembrane region" description="Helical" evidence="1">
    <location>
        <begin position="199"/>
        <end position="219"/>
    </location>
</feature>
<evidence type="ECO:0000313" key="3">
    <source>
        <dbReference type="EMBL" id="OHA92575.1"/>
    </source>
</evidence>
<dbReference type="GO" id="GO:0004175">
    <property type="term" value="F:endopeptidase activity"/>
    <property type="evidence" value="ECO:0007669"/>
    <property type="project" value="UniProtKB-ARBA"/>
</dbReference>
<feature type="transmembrane region" description="Helical" evidence="1">
    <location>
        <begin position="86"/>
        <end position="110"/>
    </location>
</feature>
<dbReference type="Pfam" id="PF02517">
    <property type="entry name" value="Rce1-like"/>
    <property type="match status" value="1"/>
</dbReference>
<dbReference type="GO" id="GO:0080120">
    <property type="term" value="P:CAAX-box protein maturation"/>
    <property type="evidence" value="ECO:0007669"/>
    <property type="project" value="UniProtKB-ARBA"/>
</dbReference>
<dbReference type="EMBL" id="MHVL01000045">
    <property type="protein sequence ID" value="OHA92575.1"/>
    <property type="molecule type" value="Genomic_DNA"/>
</dbReference>
<evidence type="ECO:0000256" key="1">
    <source>
        <dbReference type="SAM" id="Phobius"/>
    </source>
</evidence>
<accession>A0A1G2T5L5</accession>